<dbReference type="GO" id="GO:0008270">
    <property type="term" value="F:zinc ion binding"/>
    <property type="evidence" value="ECO:0007669"/>
    <property type="project" value="UniProtKB-UniRule"/>
</dbReference>
<proteinExistence type="inferred from homology"/>
<dbReference type="KEGG" id="dfi:AXF13_11620"/>
<dbReference type="GO" id="GO:0051604">
    <property type="term" value="P:protein maturation"/>
    <property type="evidence" value="ECO:0007669"/>
    <property type="project" value="InterPro"/>
</dbReference>
<evidence type="ECO:0000256" key="3">
    <source>
        <dbReference type="ARBA" id="ARBA00022723"/>
    </source>
</evidence>
<keyword evidence="3 5" id="KW-0479">Metal-binding</keyword>
<dbReference type="PIRSF" id="PIRSF004761">
    <property type="entry name" value="Hydrgn_mat_HypA"/>
    <property type="match status" value="1"/>
</dbReference>
<comment type="function">
    <text evidence="5">Involved in the maturation of [NiFe] hydrogenases. Required for nickel insertion into the metal center of the hydrogenase.</text>
</comment>
<accession>A0A0X8JKZ2</accession>
<keyword evidence="7" id="KW-1185">Reference proteome</keyword>
<feature type="binding site" evidence="5">
    <location>
        <position position="96"/>
    </location>
    <ligand>
        <name>Zn(2+)</name>
        <dbReference type="ChEBI" id="CHEBI:29105"/>
    </ligand>
</feature>
<reference evidence="7" key="1">
    <citation type="submission" date="2016-02" db="EMBL/GenBank/DDBJ databases">
        <authorList>
            <person name="Holder M.E."/>
            <person name="Ajami N.J."/>
            <person name="Petrosino J.F."/>
        </authorList>
    </citation>
    <scope>NUCLEOTIDE SEQUENCE [LARGE SCALE GENOMIC DNA]</scope>
    <source>
        <strain evidence="7">CCUG 45958</strain>
    </source>
</reference>
<sequence>MHEASLVQGLLDMALKAVEEHNAAHPDNRALRIQEITCELGLIACVEAQTLTACFELFAEGSLAEGATLTLNTAPLACRCENCGHAFSLTQRRFVCPACGSENIHFNGGHGLTLQSLRVESEETDHA</sequence>
<evidence type="ECO:0000256" key="1">
    <source>
        <dbReference type="ARBA" id="ARBA00010748"/>
    </source>
</evidence>
<dbReference type="GO" id="GO:0016151">
    <property type="term" value="F:nickel cation binding"/>
    <property type="evidence" value="ECO:0007669"/>
    <property type="project" value="UniProtKB-UniRule"/>
</dbReference>
<evidence type="ECO:0000313" key="6">
    <source>
        <dbReference type="EMBL" id="AMD90719.1"/>
    </source>
</evidence>
<dbReference type="RefSeq" id="WP_062253437.1">
    <property type="nucleotide sequence ID" value="NZ_CP014229.1"/>
</dbReference>
<dbReference type="Gene3D" id="3.30.2320.80">
    <property type="match status" value="1"/>
</dbReference>
<evidence type="ECO:0000313" key="7">
    <source>
        <dbReference type="Proteomes" id="UP000069241"/>
    </source>
</evidence>
<dbReference type="HAMAP" id="MF_00213">
    <property type="entry name" value="HypA_HybF"/>
    <property type="match status" value="1"/>
</dbReference>
<gene>
    <name evidence="5" type="primary">hypA</name>
    <name evidence="6" type="ORF">AXF13_11620</name>
</gene>
<dbReference type="STRING" id="44742.AXF13_11620"/>
<feature type="binding site" evidence="5">
    <location>
        <position position="80"/>
    </location>
    <ligand>
        <name>Zn(2+)</name>
        <dbReference type="ChEBI" id="CHEBI:29105"/>
    </ligand>
</feature>
<protein>
    <recommendedName>
        <fullName evidence="5">Hydrogenase maturation factor HypA</fullName>
    </recommendedName>
</protein>
<dbReference type="EMBL" id="CP014229">
    <property type="protein sequence ID" value="AMD90719.1"/>
    <property type="molecule type" value="Genomic_DNA"/>
</dbReference>
<comment type="similarity">
    <text evidence="1 5">Belongs to the HypA/HybF family.</text>
</comment>
<evidence type="ECO:0000256" key="2">
    <source>
        <dbReference type="ARBA" id="ARBA00022596"/>
    </source>
</evidence>
<dbReference type="AlphaFoldDB" id="A0A0X8JKZ2"/>
<feature type="binding site" evidence="5">
    <location>
        <position position="2"/>
    </location>
    <ligand>
        <name>Ni(2+)</name>
        <dbReference type="ChEBI" id="CHEBI:49786"/>
    </ligand>
</feature>
<dbReference type="InterPro" id="IPR020538">
    <property type="entry name" value="Hydgase_Ni_incorp_HypA/HybF_CS"/>
</dbReference>
<dbReference type="PANTHER" id="PTHR34535">
    <property type="entry name" value="HYDROGENASE MATURATION FACTOR HYPA"/>
    <property type="match status" value="1"/>
</dbReference>
<dbReference type="InterPro" id="IPR000688">
    <property type="entry name" value="HypA/HybF"/>
</dbReference>
<keyword evidence="4 5" id="KW-0862">Zinc</keyword>
<feature type="binding site" evidence="5">
    <location>
        <position position="99"/>
    </location>
    <ligand>
        <name>Zn(2+)</name>
        <dbReference type="ChEBI" id="CHEBI:29105"/>
    </ligand>
</feature>
<organism evidence="6 7">
    <name type="scientific">Desulfovibrio fairfieldensis</name>
    <dbReference type="NCBI Taxonomy" id="44742"/>
    <lineage>
        <taxon>Bacteria</taxon>
        <taxon>Pseudomonadati</taxon>
        <taxon>Thermodesulfobacteriota</taxon>
        <taxon>Desulfovibrionia</taxon>
        <taxon>Desulfovibrionales</taxon>
        <taxon>Desulfovibrionaceae</taxon>
        <taxon>Desulfovibrio</taxon>
    </lineage>
</organism>
<dbReference type="PROSITE" id="PS01249">
    <property type="entry name" value="HYPA"/>
    <property type="match status" value="1"/>
</dbReference>
<dbReference type="PANTHER" id="PTHR34535:SF3">
    <property type="entry name" value="HYDROGENASE MATURATION FACTOR HYPA"/>
    <property type="match status" value="1"/>
</dbReference>
<feature type="binding site" evidence="5">
    <location>
        <position position="83"/>
    </location>
    <ligand>
        <name>Zn(2+)</name>
        <dbReference type="ChEBI" id="CHEBI:29105"/>
    </ligand>
</feature>
<evidence type="ECO:0000256" key="4">
    <source>
        <dbReference type="ARBA" id="ARBA00022833"/>
    </source>
</evidence>
<dbReference type="Proteomes" id="UP000069241">
    <property type="component" value="Chromosome"/>
</dbReference>
<keyword evidence="2 5" id="KW-0533">Nickel</keyword>
<dbReference type="Pfam" id="PF01155">
    <property type="entry name" value="HypA"/>
    <property type="match status" value="1"/>
</dbReference>
<name>A0A0X8JKZ2_9BACT</name>
<evidence type="ECO:0000256" key="5">
    <source>
        <dbReference type="HAMAP-Rule" id="MF_00213"/>
    </source>
</evidence>